<dbReference type="AlphaFoldDB" id="A0A6J5ZW48"/>
<organism evidence="1">
    <name type="scientific">freshwater metagenome</name>
    <dbReference type="NCBI Taxonomy" id="449393"/>
    <lineage>
        <taxon>unclassified sequences</taxon>
        <taxon>metagenomes</taxon>
        <taxon>ecological metagenomes</taxon>
    </lineage>
</organism>
<dbReference type="AntiFam" id="ANF00075">
    <property type="entry name" value="Shadow ORF (opposite prpE)"/>
</dbReference>
<sequence>MLGAQRFGRALGIDLGADLVQPDVATFAHRRVYSRVAYNEDRLQILQLAHRRIDLGFDRSGLSLAPCPIGDEERFRVRDFHPLAHRLRREAAEDDVVRCADPRAGEHRDDNLGNHRQVDADDVAGADTASLQSIGSPLHVGQELRVSDVALLSLFAKPVVGDAIAKACFDVAVKAVVGGVELTVLEPFVERGGGIVERLCERGRPVELTCALAPPCGRVCRCFGVDRRIVQGRGFGKRGGRGERPLFQQPLQSLLEIK</sequence>
<protein>
    <submittedName>
        <fullName evidence="1">Unannotated protein</fullName>
    </submittedName>
</protein>
<evidence type="ECO:0000313" key="1">
    <source>
        <dbReference type="EMBL" id="CAB4345047.1"/>
    </source>
</evidence>
<proteinExistence type="predicted"/>
<dbReference type="EMBL" id="CAESAO010000089">
    <property type="protein sequence ID" value="CAB4345047.1"/>
    <property type="molecule type" value="Genomic_DNA"/>
</dbReference>
<reference evidence="1" key="1">
    <citation type="submission" date="2020-05" db="EMBL/GenBank/DDBJ databases">
        <authorList>
            <person name="Chiriac C."/>
            <person name="Salcher M."/>
            <person name="Ghai R."/>
            <person name="Kavagutti S V."/>
        </authorList>
    </citation>
    <scope>NUCLEOTIDE SEQUENCE</scope>
</reference>
<gene>
    <name evidence="1" type="ORF">UFOPK3522_01030</name>
</gene>
<accession>A0A6J5ZW48</accession>
<name>A0A6J5ZW48_9ZZZZ</name>